<dbReference type="InterPro" id="IPR005702">
    <property type="entry name" value="Wzc-like_C"/>
</dbReference>
<keyword evidence="14" id="KW-0175">Coiled coil</keyword>
<evidence type="ECO:0000256" key="9">
    <source>
        <dbReference type="ARBA" id="ARBA00022840"/>
    </source>
</evidence>
<keyword evidence="7" id="KW-0547">Nucleotide-binding</keyword>
<keyword evidence="12" id="KW-0829">Tyrosine-protein kinase</keyword>
<keyword evidence="5 20" id="KW-0808">Transferase</keyword>
<evidence type="ECO:0000259" key="17">
    <source>
        <dbReference type="Pfam" id="PF02706"/>
    </source>
</evidence>
<feature type="region of interest" description="Disordered" evidence="15">
    <location>
        <begin position="1"/>
        <end position="22"/>
    </location>
</feature>
<dbReference type="AlphaFoldDB" id="Q489D4"/>
<evidence type="ECO:0000256" key="12">
    <source>
        <dbReference type="ARBA" id="ARBA00023137"/>
    </source>
</evidence>
<feature type="compositionally biased region" description="Polar residues" evidence="15">
    <location>
        <begin position="12"/>
        <end position="22"/>
    </location>
</feature>
<feature type="coiled-coil region" evidence="14">
    <location>
        <begin position="285"/>
        <end position="319"/>
    </location>
</feature>
<evidence type="ECO:0000256" key="16">
    <source>
        <dbReference type="SAM" id="Phobius"/>
    </source>
</evidence>
<keyword evidence="11 16" id="KW-0472">Membrane</keyword>
<dbReference type="Pfam" id="PF23607">
    <property type="entry name" value="WZC_N"/>
    <property type="match status" value="1"/>
</dbReference>
<evidence type="ECO:0000256" key="6">
    <source>
        <dbReference type="ARBA" id="ARBA00022692"/>
    </source>
</evidence>
<comment type="similarity">
    <text evidence="2">Belongs to the etk/wzc family.</text>
</comment>
<dbReference type="GO" id="GO:0005524">
    <property type="term" value="F:ATP binding"/>
    <property type="evidence" value="ECO:0007669"/>
    <property type="project" value="UniProtKB-KW"/>
</dbReference>
<dbReference type="CDD" id="cd05387">
    <property type="entry name" value="BY-kinase"/>
    <property type="match status" value="1"/>
</dbReference>
<gene>
    <name evidence="20" type="ordered locus">CPS_0580</name>
</gene>
<evidence type="ECO:0000256" key="8">
    <source>
        <dbReference type="ARBA" id="ARBA00022777"/>
    </source>
</evidence>
<feature type="transmembrane region" description="Helical" evidence="16">
    <location>
        <begin position="43"/>
        <end position="62"/>
    </location>
</feature>
<dbReference type="Pfam" id="PF13614">
    <property type="entry name" value="AAA_31"/>
    <property type="match status" value="1"/>
</dbReference>
<dbReference type="RefSeq" id="WP_011041430.1">
    <property type="nucleotide sequence ID" value="NC_003910.7"/>
</dbReference>
<dbReference type="HOGENOM" id="CLU_009912_0_0_6"/>
<evidence type="ECO:0000256" key="15">
    <source>
        <dbReference type="SAM" id="MobiDB-lite"/>
    </source>
</evidence>
<evidence type="ECO:0000256" key="11">
    <source>
        <dbReference type="ARBA" id="ARBA00023136"/>
    </source>
</evidence>
<proteinExistence type="inferred from homology"/>
<organism evidence="20 21">
    <name type="scientific">Colwellia psychrerythraea (strain 34H / ATCC BAA-681)</name>
    <name type="common">Vibrio psychroerythus</name>
    <dbReference type="NCBI Taxonomy" id="167879"/>
    <lineage>
        <taxon>Bacteria</taxon>
        <taxon>Pseudomonadati</taxon>
        <taxon>Pseudomonadota</taxon>
        <taxon>Gammaproteobacteria</taxon>
        <taxon>Alteromonadales</taxon>
        <taxon>Colwelliaceae</taxon>
        <taxon>Colwellia</taxon>
    </lineage>
</organism>
<dbReference type="Pfam" id="PF13807">
    <property type="entry name" value="GNVR"/>
    <property type="match status" value="1"/>
</dbReference>
<evidence type="ECO:0000256" key="1">
    <source>
        <dbReference type="ARBA" id="ARBA00004429"/>
    </source>
</evidence>
<dbReference type="EC" id="2.7.10.1" evidence="20"/>
<dbReference type="Proteomes" id="UP000000547">
    <property type="component" value="Chromosome"/>
</dbReference>
<dbReference type="GO" id="GO:0004714">
    <property type="term" value="F:transmembrane receptor protein tyrosine kinase activity"/>
    <property type="evidence" value="ECO:0007669"/>
    <property type="project" value="UniProtKB-EC"/>
</dbReference>
<keyword evidence="4" id="KW-0997">Cell inner membrane</keyword>
<feature type="domain" description="Tyrosine-protein kinase G-rich" evidence="19">
    <location>
        <begin position="397"/>
        <end position="479"/>
    </location>
</feature>
<keyword evidence="10 16" id="KW-1133">Transmembrane helix</keyword>
<comment type="catalytic activity">
    <reaction evidence="13">
        <text>L-tyrosyl-[protein] + ATP = O-phospho-L-tyrosyl-[protein] + ADP + H(+)</text>
        <dbReference type="Rhea" id="RHEA:10596"/>
        <dbReference type="Rhea" id="RHEA-COMP:10136"/>
        <dbReference type="Rhea" id="RHEA-COMP:20101"/>
        <dbReference type="ChEBI" id="CHEBI:15378"/>
        <dbReference type="ChEBI" id="CHEBI:30616"/>
        <dbReference type="ChEBI" id="CHEBI:46858"/>
        <dbReference type="ChEBI" id="CHEBI:61978"/>
        <dbReference type="ChEBI" id="CHEBI:456216"/>
    </reaction>
</comment>
<dbReference type="NCBIfam" id="TIGR01007">
    <property type="entry name" value="eps_fam"/>
    <property type="match status" value="1"/>
</dbReference>
<keyword evidence="8 20" id="KW-0418">Kinase</keyword>
<dbReference type="GO" id="GO:0042802">
    <property type="term" value="F:identical protein binding"/>
    <property type="evidence" value="ECO:0007669"/>
    <property type="project" value="UniProtKB-ARBA"/>
</dbReference>
<evidence type="ECO:0000256" key="14">
    <source>
        <dbReference type="SAM" id="Coils"/>
    </source>
</evidence>
<keyword evidence="9" id="KW-0067">ATP-binding</keyword>
<feature type="domain" description="Polysaccharide chain length determinant N-terminal" evidence="17">
    <location>
        <begin position="27"/>
        <end position="117"/>
    </location>
</feature>
<evidence type="ECO:0000256" key="13">
    <source>
        <dbReference type="ARBA" id="ARBA00053015"/>
    </source>
</evidence>
<sequence>MSIDENIVKPTVRNQQGNNTSNNAPANEIDLMALFGALIDRKIFIVSITTLFAVIGIAIAIFSTPIYKATAMIQVEESGGSVPGLDDMAGMFESSSKSITEIELLKSRSVIGEAVDTLKLDIVAVPKLFPVIGGRSFRKFNPIKEGDLAAASFGATSYAWGGEQIEVFRFDVPQYGIDKEYIIQASDNQSFKLLSEDGKVILHGKVGEELSNDRFSITLKTLVARAGTEFIVTRKDRLNTIVDLQTAIGASEKGKDSGIVNLSFQHETPEYAEGVLNKTAEIYVLRNVDRNSAEAKKSLDFLEVQLPEIKKQLESSEALFNDYQRDQQSVNITLETQGVLEQIVELDTKLQELDLKRLAMSRMFKRNHPNYQGIVEQIEAVQKQRDGLAGKISNLPEMQQKLLRLTRDVEVGNEIYMMLLGKVQELDIVRAGTVGNVRIIDVAEVNTIKPVKPKKALIVVMATLVGGMLAIAIVLVQKALHKGVEDPSEIEAIGMPVYASVPFSMHQDKLTGLTKALTKGRKRKANQSHNDKSNVLAVDNPADLSIEALRSLRTSLHFAMMEAKNNVIAISGPSPGVGKSFISANLGAVLAQSGQKVLVIDADMRKGYLQKQFGIVWENGLSDYLSGQQTLEQVTKATNVEGLSVITRGQVPPNPSELLMHSNFSDLITEIKAKYDIILIDTPPILAVTDPAIVGGHAGTMLLVTRFGQNAIKEIDYARQRFEQNGIDVKGVVFNGVVKKASNAYGYYGYYNYEYKSDK</sequence>
<dbReference type="EMBL" id="CP000083">
    <property type="protein sequence ID" value="AAZ27542.1"/>
    <property type="molecule type" value="Genomic_DNA"/>
</dbReference>
<evidence type="ECO:0000259" key="19">
    <source>
        <dbReference type="Pfam" id="PF13807"/>
    </source>
</evidence>
<dbReference type="InterPro" id="IPR025669">
    <property type="entry name" value="AAA_dom"/>
</dbReference>
<dbReference type="STRING" id="167879.CPS_0580"/>
<evidence type="ECO:0000256" key="5">
    <source>
        <dbReference type="ARBA" id="ARBA00022679"/>
    </source>
</evidence>
<dbReference type="SUPFAM" id="SSF52540">
    <property type="entry name" value="P-loop containing nucleoside triphosphate hydrolases"/>
    <property type="match status" value="1"/>
</dbReference>
<evidence type="ECO:0000256" key="10">
    <source>
        <dbReference type="ARBA" id="ARBA00022989"/>
    </source>
</evidence>
<dbReference type="Gene3D" id="3.40.50.300">
    <property type="entry name" value="P-loop containing nucleotide triphosphate hydrolases"/>
    <property type="match status" value="1"/>
</dbReference>
<keyword evidence="6 16" id="KW-0812">Transmembrane</keyword>
<dbReference type="Pfam" id="PF02706">
    <property type="entry name" value="Wzz"/>
    <property type="match status" value="1"/>
</dbReference>
<dbReference type="PANTHER" id="PTHR32309:SF32">
    <property type="entry name" value="TYROSINE-PROTEIN KINASE ETK-RELATED"/>
    <property type="match status" value="1"/>
</dbReference>
<evidence type="ECO:0000256" key="2">
    <source>
        <dbReference type="ARBA" id="ARBA00008883"/>
    </source>
</evidence>
<dbReference type="InterPro" id="IPR027417">
    <property type="entry name" value="P-loop_NTPase"/>
</dbReference>
<evidence type="ECO:0000313" key="20">
    <source>
        <dbReference type="EMBL" id="AAZ27542.1"/>
    </source>
</evidence>
<dbReference type="InterPro" id="IPR050445">
    <property type="entry name" value="Bact_polysacc_biosynth/exp"/>
</dbReference>
<dbReference type="KEGG" id="cps:CPS_0580"/>
<dbReference type="PANTHER" id="PTHR32309">
    <property type="entry name" value="TYROSINE-PROTEIN KINASE"/>
    <property type="match status" value="1"/>
</dbReference>
<keyword evidence="3" id="KW-1003">Cell membrane</keyword>
<evidence type="ECO:0000256" key="4">
    <source>
        <dbReference type="ARBA" id="ARBA00022519"/>
    </source>
</evidence>
<feature type="domain" description="AAA" evidence="18">
    <location>
        <begin position="566"/>
        <end position="689"/>
    </location>
</feature>
<accession>Q489D4</accession>
<reference evidence="20" key="1">
    <citation type="journal article" date="2005" name="Proc. Natl. Acad. Sci. U.S.A.">
        <title>The psychrophilic lifestyle as revealed by the genome sequence of Colwellia psychrerythraea 34H through genomic and proteomic analyses.</title>
        <authorList>
            <person name="Methe B.A."/>
            <person name="Nelson K.E."/>
            <person name="Deming J.W."/>
            <person name="Momen B."/>
            <person name="Melamud E."/>
            <person name="Zhang X."/>
            <person name="Moult J."/>
            <person name="Madupu R."/>
            <person name="Nelson W.C."/>
            <person name="Dodson R.J."/>
            <person name="Brinkac L.M."/>
            <person name="Daugherty S.C."/>
            <person name="Durkin A.S."/>
            <person name="DeBoy R.T."/>
            <person name="Kolonay J.F."/>
            <person name="Sullivan S.A."/>
            <person name="Zhou L."/>
            <person name="Davidsen T.M."/>
            <person name="Wu M."/>
            <person name="Huston A.L."/>
            <person name="Lewis M."/>
            <person name="Weaver B."/>
            <person name="Weidman J.F."/>
            <person name="Khouri H."/>
            <person name="Utterback T.R."/>
            <person name="Feldblyum T.V."/>
            <person name="Fraser C.M."/>
        </authorList>
    </citation>
    <scope>NUCLEOTIDE SEQUENCE [LARGE SCALE GENOMIC DNA]</scope>
    <source>
        <strain evidence="20">34H</strain>
    </source>
</reference>
<dbReference type="InterPro" id="IPR003856">
    <property type="entry name" value="LPS_length_determ_N"/>
</dbReference>
<evidence type="ECO:0000313" key="21">
    <source>
        <dbReference type="Proteomes" id="UP000000547"/>
    </source>
</evidence>
<feature type="transmembrane region" description="Helical" evidence="16">
    <location>
        <begin position="456"/>
        <end position="476"/>
    </location>
</feature>
<evidence type="ECO:0000256" key="7">
    <source>
        <dbReference type="ARBA" id="ARBA00022741"/>
    </source>
</evidence>
<evidence type="ECO:0000256" key="3">
    <source>
        <dbReference type="ARBA" id="ARBA00022475"/>
    </source>
</evidence>
<evidence type="ECO:0000259" key="18">
    <source>
        <dbReference type="Pfam" id="PF13614"/>
    </source>
</evidence>
<name>Q489D4_COLP3</name>
<dbReference type="GO" id="GO:0005886">
    <property type="term" value="C:plasma membrane"/>
    <property type="evidence" value="ECO:0007669"/>
    <property type="project" value="UniProtKB-SubCell"/>
</dbReference>
<dbReference type="InterPro" id="IPR032807">
    <property type="entry name" value="GNVR"/>
</dbReference>
<comment type="subcellular location">
    <subcellularLocation>
        <location evidence="1">Cell inner membrane</location>
        <topology evidence="1">Multi-pass membrane protein</topology>
    </subcellularLocation>
</comment>
<dbReference type="FunFam" id="3.40.50.300:FF:000527">
    <property type="entry name" value="Tyrosine-protein kinase etk"/>
    <property type="match status" value="1"/>
</dbReference>
<protein>
    <submittedName>
        <fullName evidence="20">Tyrosine-protein kinase</fullName>
        <ecNumber evidence="20">2.7.10.1</ecNumber>
    </submittedName>
</protein>